<comment type="caution">
    <text evidence="1">The sequence shown here is derived from an EMBL/GenBank/DDBJ whole genome shotgun (WGS) entry which is preliminary data.</text>
</comment>
<feature type="non-terminal residue" evidence="1">
    <location>
        <position position="40"/>
    </location>
</feature>
<accession>X1JYJ0</accession>
<gene>
    <name evidence="1" type="ORF">S03H2_71141</name>
</gene>
<organism evidence="1">
    <name type="scientific">marine sediment metagenome</name>
    <dbReference type="NCBI Taxonomy" id="412755"/>
    <lineage>
        <taxon>unclassified sequences</taxon>
        <taxon>metagenomes</taxon>
        <taxon>ecological metagenomes</taxon>
    </lineage>
</organism>
<protein>
    <submittedName>
        <fullName evidence="1">Uncharacterized protein</fullName>
    </submittedName>
</protein>
<dbReference type="AlphaFoldDB" id="X1JYJ0"/>
<proteinExistence type="predicted"/>
<sequence>MEKIDIIAMNGYLSVSCLLDLLQGTNVVYVPVGKDDRLYV</sequence>
<dbReference type="PROSITE" id="PS51257">
    <property type="entry name" value="PROKAR_LIPOPROTEIN"/>
    <property type="match status" value="1"/>
</dbReference>
<evidence type="ECO:0000313" key="1">
    <source>
        <dbReference type="EMBL" id="GAH99771.1"/>
    </source>
</evidence>
<reference evidence="1" key="1">
    <citation type="journal article" date="2014" name="Front. Microbiol.">
        <title>High frequency of phylogenetically diverse reductive dehalogenase-homologous genes in deep subseafloor sedimentary metagenomes.</title>
        <authorList>
            <person name="Kawai M."/>
            <person name="Futagami T."/>
            <person name="Toyoda A."/>
            <person name="Takaki Y."/>
            <person name="Nishi S."/>
            <person name="Hori S."/>
            <person name="Arai W."/>
            <person name="Tsubouchi T."/>
            <person name="Morono Y."/>
            <person name="Uchiyama I."/>
            <person name="Ito T."/>
            <person name="Fujiyama A."/>
            <person name="Inagaki F."/>
            <person name="Takami H."/>
        </authorList>
    </citation>
    <scope>NUCLEOTIDE SEQUENCE</scope>
    <source>
        <strain evidence="1">Expedition CK06-06</strain>
    </source>
</reference>
<name>X1JYJ0_9ZZZZ</name>
<dbReference type="EMBL" id="BARU01047497">
    <property type="protein sequence ID" value="GAH99771.1"/>
    <property type="molecule type" value="Genomic_DNA"/>
</dbReference>